<dbReference type="Proteomes" id="UP000436088">
    <property type="component" value="Unassembled WGS sequence"/>
</dbReference>
<reference evidence="4" key="1">
    <citation type="submission" date="2019-09" db="EMBL/GenBank/DDBJ databases">
        <title>Draft genome information of white flower Hibiscus syriacus.</title>
        <authorList>
            <person name="Kim Y.-M."/>
        </authorList>
    </citation>
    <scope>NUCLEOTIDE SEQUENCE [LARGE SCALE GENOMIC DNA]</scope>
    <source>
        <strain evidence="4">YM2019G1</strain>
    </source>
</reference>
<dbReference type="NCBIfam" id="TIGR00756">
    <property type="entry name" value="PPR"/>
    <property type="match status" value="2"/>
</dbReference>
<dbReference type="GO" id="GO:0003729">
    <property type="term" value="F:mRNA binding"/>
    <property type="evidence" value="ECO:0007669"/>
    <property type="project" value="TreeGrafter"/>
</dbReference>
<dbReference type="GO" id="GO:0003746">
    <property type="term" value="F:translation elongation factor activity"/>
    <property type="evidence" value="ECO:0007669"/>
    <property type="project" value="UniProtKB-KW"/>
</dbReference>
<keyword evidence="5" id="KW-1185">Reference proteome</keyword>
<sequence length="124" mass="14094">MVDDGIEPDIFSLNSMIKGTNNARELCDEMKKNGFTPSGKSYNSLVNALAIAGEVEEAVRYQREMIEIHKSADLITYRMILDEICRRGRVEEAMGLLKELQNKDLVDGHTYQKLLYAMQDDFGD</sequence>
<evidence type="ECO:0000256" key="3">
    <source>
        <dbReference type="PROSITE-ProRule" id="PRU00708"/>
    </source>
</evidence>
<comment type="similarity">
    <text evidence="1">Belongs to the PPR family. P subfamily.</text>
</comment>
<protein>
    <submittedName>
        <fullName evidence="4">Elongation factor 1-alpha isoform X1</fullName>
    </submittedName>
</protein>
<feature type="repeat" description="PPR" evidence="3">
    <location>
        <begin position="38"/>
        <end position="72"/>
    </location>
</feature>
<dbReference type="PANTHER" id="PTHR47932:SF23">
    <property type="entry name" value="PENTACOTRIPEPTIDE-REPEAT REGION OF PRORP DOMAIN-CONTAINING PROTEIN"/>
    <property type="match status" value="1"/>
</dbReference>
<feature type="repeat" description="PPR" evidence="3">
    <location>
        <begin position="73"/>
        <end position="107"/>
    </location>
</feature>
<gene>
    <name evidence="4" type="ORF">F3Y22_tig00018093pilonHSYRG00036</name>
</gene>
<dbReference type="AlphaFoldDB" id="A0A6A3BXZ6"/>
<proteinExistence type="inferred from homology"/>
<accession>A0A6A3BXZ6</accession>
<dbReference type="Pfam" id="PF13374">
    <property type="entry name" value="TPR_10"/>
    <property type="match status" value="1"/>
</dbReference>
<evidence type="ECO:0000256" key="1">
    <source>
        <dbReference type="ARBA" id="ARBA00007626"/>
    </source>
</evidence>
<keyword evidence="2" id="KW-0677">Repeat</keyword>
<organism evidence="4 5">
    <name type="scientific">Hibiscus syriacus</name>
    <name type="common">Rose of Sharon</name>
    <dbReference type="NCBI Taxonomy" id="106335"/>
    <lineage>
        <taxon>Eukaryota</taxon>
        <taxon>Viridiplantae</taxon>
        <taxon>Streptophyta</taxon>
        <taxon>Embryophyta</taxon>
        <taxon>Tracheophyta</taxon>
        <taxon>Spermatophyta</taxon>
        <taxon>Magnoliopsida</taxon>
        <taxon>eudicotyledons</taxon>
        <taxon>Gunneridae</taxon>
        <taxon>Pentapetalae</taxon>
        <taxon>rosids</taxon>
        <taxon>malvids</taxon>
        <taxon>Malvales</taxon>
        <taxon>Malvaceae</taxon>
        <taxon>Malvoideae</taxon>
        <taxon>Hibiscus</taxon>
    </lineage>
</organism>
<dbReference type="EMBL" id="VEPZ02000678">
    <property type="protein sequence ID" value="KAE8720817.1"/>
    <property type="molecule type" value="Genomic_DNA"/>
</dbReference>
<evidence type="ECO:0000313" key="5">
    <source>
        <dbReference type="Proteomes" id="UP000436088"/>
    </source>
</evidence>
<keyword evidence="4" id="KW-0648">Protein biosynthesis</keyword>
<comment type="caution">
    <text evidence="4">The sequence shown here is derived from an EMBL/GenBank/DDBJ whole genome shotgun (WGS) entry which is preliminary data.</text>
</comment>
<dbReference type="InterPro" id="IPR011990">
    <property type="entry name" value="TPR-like_helical_dom_sf"/>
</dbReference>
<dbReference type="PANTHER" id="PTHR47932">
    <property type="entry name" value="ATPASE EXPRESSION PROTEIN 3"/>
    <property type="match status" value="1"/>
</dbReference>
<name>A0A6A3BXZ6_HIBSY</name>
<evidence type="ECO:0000256" key="2">
    <source>
        <dbReference type="ARBA" id="ARBA00022737"/>
    </source>
</evidence>
<dbReference type="Pfam" id="PF12854">
    <property type="entry name" value="PPR_1"/>
    <property type="match status" value="1"/>
</dbReference>
<dbReference type="InterPro" id="IPR002885">
    <property type="entry name" value="PPR_rpt"/>
</dbReference>
<evidence type="ECO:0000313" key="4">
    <source>
        <dbReference type="EMBL" id="KAE8720817.1"/>
    </source>
</evidence>
<keyword evidence="4" id="KW-0251">Elongation factor</keyword>
<dbReference type="Gene3D" id="1.25.40.10">
    <property type="entry name" value="Tetratricopeptide repeat domain"/>
    <property type="match status" value="1"/>
</dbReference>
<dbReference type="PROSITE" id="PS51375">
    <property type="entry name" value="PPR"/>
    <property type="match status" value="2"/>
</dbReference>